<dbReference type="SUPFAM" id="SSF53850">
    <property type="entry name" value="Periplasmic binding protein-like II"/>
    <property type="match status" value="1"/>
</dbReference>
<comment type="caution">
    <text evidence="5">The sequence shown here is derived from an EMBL/GenBank/DDBJ whole genome shotgun (WGS) entry which is preliminary data.</text>
</comment>
<dbReference type="PIRSF" id="PIRSF002741">
    <property type="entry name" value="MppA"/>
    <property type="match status" value="1"/>
</dbReference>
<name>A0ABD5NUA1_9EURY</name>
<comment type="similarity">
    <text evidence="1">Belongs to the bacterial solute-binding protein 5 family.</text>
</comment>
<gene>
    <name evidence="5" type="ORF">ACFOUR_18455</name>
</gene>
<feature type="domain" description="Solute-binding protein family 5" evidence="4">
    <location>
        <begin position="85"/>
        <end position="443"/>
    </location>
</feature>
<evidence type="ECO:0000256" key="3">
    <source>
        <dbReference type="ARBA" id="ARBA00022729"/>
    </source>
</evidence>
<dbReference type="InterPro" id="IPR006311">
    <property type="entry name" value="TAT_signal"/>
</dbReference>
<dbReference type="Gene3D" id="3.40.190.10">
    <property type="entry name" value="Periplasmic binding protein-like II"/>
    <property type="match status" value="1"/>
</dbReference>
<dbReference type="PANTHER" id="PTHR30290">
    <property type="entry name" value="PERIPLASMIC BINDING COMPONENT OF ABC TRANSPORTER"/>
    <property type="match status" value="1"/>
</dbReference>
<dbReference type="PROSITE" id="PS51257">
    <property type="entry name" value="PROKAR_LIPOPROTEIN"/>
    <property type="match status" value="1"/>
</dbReference>
<dbReference type="CDD" id="cd00995">
    <property type="entry name" value="PBP2_NikA_DppA_OppA_like"/>
    <property type="match status" value="1"/>
</dbReference>
<keyword evidence="3" id="KW-0732">Signal</keyword>
<dbReference type="PROSITE" id="PS51318">
    <property type="entry name" value="TAT"/>
    <property type="match status" value="1"/>
</dbReference>
<dbReference type="Proteomes" id="UP001595846">
    <property type="component" value="Unassembled WGS sequence"/>
</dbReference>
<dbReference type="InterPro" id="IPR039424">
    <property type="entry name" value="SBP_5"/>
</dbReference>
<dbReference type="Pfam" id="PF00496">
    <property type="entry name" value="SBP_bac_5"/>
    <property type="match status" value="1"/>
</dbReference>
<dbReference type="InterPro" id="IPR030678">
    <property type="entry name" value="Peptide/Ni-bd"/>
</dbReference>
<evidence type="ECO:0000313" key="5">
    <source>
        <dbReference type="EMBL" id="MFC3960338.1"/>
    </source>
</evidence>
<evidence type="ECO:0000313" key="6">
    <source>
        <dbReference type="Proteomes" id="UP001595846"/>
    </source>
</evidence>
<evidence type="ECO:0000256" key="2">
    <source>
        <dbReference type="ARBA" id="ARBA00022448"/>
    </source>
</evidence>
<proteinExistence type="inferred from homology"/>
<protein>
    <submittedName>
        <fullName evidence="5">ABC transporter substrate-binding protein</fullName>
    </submittedName>
</protein>
<dbReference type="PANTHER" id="PTHR30290:SF9">
    <property type="entry name" value="OLIGOPEPTIDE-BINDING PROTEIN APPA"/>
    <property type="match status" value="1"/>
</dbReference>
<reference evidence="5 6" key="1">
    <citation type="journal article" date="2019" name="Int. J. Syst. Evol. Microbiol.">
        <title>The Global Catalogue of Microorganisms (GCM) 10K type strain sequencing project: providing services to taxonomists for standard genome sequencing and annotation.</title>
        <authorList>
            <consortium name="The Broad Institute Genomics Platform"/>
            <consortium name="The Broad Institute Genome Sequencing Center for Infectious Disease"/>
            <person name="Wu L."/>
            <person name="Ma J."/>
        </authorList>
    </citation>
    <scope>NUCLEOTIDE SEQUENCE [LARGE SCALE GENOMIC DNA]</scope>
    <source>
        <strain evidence="5 6">IBRC-M 10256</strain>
    </source>
</reference>
<dbReference type="AlphaFoldDB" id="A0ABD5NUA1"/>
<organism evidence="5 6">
    <name type="scientific">Halovivax cerinus</name>
    <dbReference type="NCBI Taxonomy" id="1487865"/>
    <lineage>
        <taxon>Archaea</taxon>
        <taxon>Methanobacteriati</taxon>
        <taxon>Methanobacteriota</taxon>
        <taxon>Stenosarchaea group</taxon>
        <taxon>Halobacteria</taxon>
        <taxon>Halobacteriales</taxon>
        <taxon>Natrialbaceae</taxon>
        <taxon>Halovivax</taxon>
    </lineage>
</organism>
<sequence length="531" mass="58987">MEQQRVPLTRRNFTKLAGGATTAGLLAGCLGGDSDPSSSGGSSVQVGLGSQPRTLDPIRYLSTPDAQVLNNIFNNIVGIGTDLSYYPDLAASMPETERGGQRWIVEFESDAEFHNGDPVTMEDVKYTMTQPVVEERGNAATFNIIDTIEEVDDNTLQFDLKNPYARFMLSLNTHVVPKSVREDNKGSENEWSENYVGSGPFEFVDWTTGESVTMRATEDYWKGTDPEIEEATFNLIEESSTRVTTLETGESDMVEQVPGQLYDTVEGIGGASLETTEGLRCNFIAFNCIEGPTANLDVRKGVEHCIDIDRMIDVNYGESAYRMHSPIPRNLAEEWDFPVDEWEGISNEKDVDRAAELFESGGLDPDYELKILVSGADREDDAVTIANGIQEAGYSATVERLEWGTFISTFNSGSADDMNLYLLGLSGEPDPGEFVYTLYHSDREGVDNGHYYRNDQLFDWIDQADQTTDRDERQELYSKAITHVLENRVHLPTHGSNVSWGVANHITDYALNPRPSANPRFVGENYNVGVE</sequence>
<keyword evidence="6" id="KW-1185">Reference proteome</keyword>
<dbReference type="GO" id="GO:0042597">
    <property type="term" value="C:periplasmic space"/>
    <property type="evidence" value="ECO:0007669"/>
    <property type="project" value="UniProtKB-ARBA"/>
</dbReference>
<keyword evidence="2" id="KW-0813">Transport</keyword>
<dbReference type="EMBL" id="JBHSAQ010000016">
    <property type="protein sequence ID" value="MFC3960338.1"/>
    <property type="molecule type" value="Genomic_DNA"/>
</dbReference>
<dbReference type="Gene3D" id="3.10.105.10">
    <property type="entry name" value="Dipeptide-binding Protein, Domain 3"/>
    <property type="match status" value="1"/>
</dbReference>
<evidence type="ECO:0000256" key="1">
    <source>
        <dbReference type="ARBA" id="ARBA00005695"/>
    </source>
</evidence>
<dbReference type="RefSeq" id="WP_256532613.1">
    <property type="nucleotide sequence ID" value="NZ_CP101824.1"/>
</dbReference>
<accession>A0ABD5NUA1</accession>
<dbReference type="GeneID" id="73901711"/>
<dbReference type="InterPro" id="IPR000914">
    <property type="entry name" value="SBP_5_dom"/>
</dbReference>
<evidence type="ECO:0000259" key="4">
    <source>
        <dbReference type="Pfam" id="PF00496"/>
    </source>
</evidence>